<proteinExistence type="predicted"/>
<dbReference type="Proteomes" id="UP001218218">
    <property type="component" value="Unassembled WGS sequence"/>
</dbReference>
<gene>
    <name evidence="1" type="ORF">DFH08DRAFT_621637</name>
</gene>
<feature type="non-terminal residue" evidence="1">
    <location>
        <position position="1"/>
    </location>
</feature>
<accession>A0AAD6Z1P0</accession>
<name>A0AAD6Z1P0_9AGAR</name>
<dbReference type="AlphaFoldDB" id="A0AAD6Z1P0"/>
<evidence type="ECO:0000313" key="2">
    <source>
        <dbReference type="Proteomes" id="UP001218218"/>
    </source>
</evidence>
<keyword evidence="2" id="KW-1185">Reference proteome</keyword>
<comment type="caution">
    <text evidence="1">The sequence shown here is derived from an EMBL/GenBank/DDBJ whole genome shotgun (WGS) entry which is preliminary data.</text>
</comment>
<sequence>RTEKIRDWWARAMLISFKPWQTIQDLKDVGEKWGTVYEHTQIISNMQVEHECKDTRDAYKALQK</sequence>
<reference evidence="1" key="1">
    <citation type="submission" date="2023-03" db="EMBL/GenBank/DDBJ databases">
        <title>Massive genome expansion in bonnet fungi (Mycena s.s.) driven by repeated elements and novel gene families across ecological guilds.</title>
        <authorList>
            <consortium name="Lawrence Berkeley National Laboratory"/>
            <person name="Harder C.B."/>
            <person name="Miyauchi S."/>
            <person name="Viragh M."/>
            <person name="Kuo A."/>
            <person name="Thoen E."/>
            <person name="Andreopoulos B."/>
            <person name="Lu D."/>
            <person name="Skrede I."/>
            <person name="Drula E."/>
            <person name="Henrissat B."/>
            <person name="Morin E."/>
            <person name="Kohler A."/>
            <person name="Barry K."/>
            <person name="LaButti K."/>
            <person name="Morin E."/>
            <person name="Salamov A."/>
            <person name="Lipzen A."/>
            <person name="Mereny Z."/>
            <person name="Hegedus B."/>
            <person name="Baldrian P."/>
            <person name="Stursova M."/>
            <person name="Weitz H."/>
            <person name="Taylor A."/>
            <person name="Grigoriev I.V."/>
            <person name="Nagy L.G."/>
            <person name="Martin F."/>
            <person name="Kauserud H."/>
        </authorList>
    </citation>
    <scope>NUCLEOTIDE SEQUENCE</scope>
    <source>
        <strain evidence="1">CBHHK002</strain>
    </source>
</reference>
<dbReference type="EMBL" id="JARIHO010000102">
    <property type="protein sequence ID" value="KAJ7303763.1"/>
    <property type="molecule type" value="Genomic_DNA"/>
</dbReference>
<feature type="non-terminal residue" evidence="1">
    <location>
        <position position="64"/>
    </location>
</feature>
<organism evidence="1 2">
    <name type="scientific">Mycena albidolilacea</name>
    <dbReference type="NCBI Taxonomy" id="1033008"/>
    <lineage>
        <taxon>Eukaryota</taxon>
        <taxon>Fungi</taxon>
        <taxon>Dikarya</taxon>
        <taxon>Basidiomycota</taxon>
        <taxon>Agaricomycotina</taxon>
        <taxon>Agaricomycetes</taxon>
        <taxon>Agaricomycetidae</taxon>
        <taxon>Agaricales</taxon>
        <taxon>Marasmiineae</taxon>
        <taxon>Mycenaceae</taxon>
        <taxon>Mycena</taxon>
    </lineage>
</organism>
<protein>
    <submittedName>
        <fullName evidence="1">Uncharacterized protein</fullName>
    </submittedName>
</protein>
<evidence type="ECO:0000313" key="1">
    <source>
        <dbReference type="EMBL" id="KAJ7303763.1"/>
    </source>
</evidence>